<keyword evidence="4 5" id="KW-0378">Hydrolase</keyword>
<accession>A0ABU1T057</accession>
<dbReference type="InterPro" id="IPR006641">
    <property type="entry name" value="YqgF/RNaseH-like_dom"/>
</dbReference>
<name>A0ABU1T057_9ACTO</name>
<dbReference type="InterPro" id="IPR037027">
    <property type="entry name" value="YqgF/RNaseH-like_dom_sf"/>
</dbReference>
<reference evidence="8 9" key="1">
    <citation type="submission" date="2023-07" db="EMBL/GenBank/DDBJ databases">
        <title>Sequencing the genomes of 1000 actinobacteria strains.</title>
        <authorList>
            <person name="Klenk H.-P."/>
        </authorList>
    </citation>
    <scope>NUCLEOTIDE SEQUENCE [LARGE SCALE GENOMIC DNA]</scope>
    <source>
        <strain evidence="8 9">DSM 15539</strain>
    </source>
</reference>
<evidence type="ECO:0000313" key="9">
    <source>
        <dbReference type="Proteomes" id="UP001266099"/>
    </source>
</evidence>
<dbReference type="Gene3D" id="3.30.420.140">
    <property type="entry name" value="YqgF/RNase H-like domain"/>
    <property type="match status" value="1"/>
</dbReference>
<comment type="similarity">
    <text evidence="5">Belongs to the YqgF HJR family.</text>
</comment>
<feature type="compositionally biased region" description="Low complexity" evidence="6">
    <location>
        <begin position="1"/>
        <end position="18"/>
    </location>
</feature>
<keyword evidence="3 5" id="KW-0540">Nuclease</keyword>
<evidence type="ECO:0000256" key="1">
    <source>
        <dbReference type="ARBA" id="ARBA00022490"/>
    </source>
</evidence>
<comment type="caution">
    <text evidence="8">The sequence shown here is derived from an EMBL/GenBank/DDBJ whole genome shotgun (WGS) entry which is preliminary data.</text>
</comment>
<evidence type="ECO:0000256" key="2">
    <source>
        <dbReference type="ARBA" id="ARBA00022517"/>
    </source>
</evidence>
<evidence type="ECO:0000256" key="6">
    <source>
        <dbReference type="SAM" id="MobiDB-lite"/>
    </source>
</evidence>
<comment type="subcellular location">
    <subcellularLocation>
        <location evidence="5">Cytoplasm</location>
    </subcellularLocation>
</comment>
<comment type="function">
    <text evidence="5">Could be a nuclease involved in processing of the 5'-end of pre-16S rRNA.</text>
</comment>
<dbReference type="Pfam" id="PF03652">
    <property type="entry name" value="RuvX"/>
    <property type="match status" value="1"/>
</dbReference>
<dbReference type="PANTHER" id="PTHR33317">
    <property type="entry name" value="POLYNUCLEOTIDYL TRANSFERASE, RIBONUCLEASE H-LIKE SUPERFAMILY PROTEIN"/>
    <property type="match status" value="1"/>
</dbReference>
<sequence length="187" mass="20507">MISQNQGGDDSDQQNNQDASLAVNPENRGNRKIRAGVRISVDVGLARVGVARSDTDGIMALPVNTFTREVDDFAGVLNLLELFHVLEIYVGLPLNMDGSEGKAAKGARRWANRLKRMITNKYYGFGPEIRMIDERLTTVTAHQQLTQAGKKMVAHRAVVDQQAAIIILEGALERERNSGQIPGIALE</sequence>
<keyword evidence="1 5" id="KW-0963">Cytoplasm</keyword>
<evidence type="ECO:0000259" key="7">
    <source>
        <dbReference type="SMART" id="SM00732"/>
    </source>
</evidence>
<protein>
    <recommendedName>
        <fullName evidence="5">Putative pre-16S rRNA nuclease</fullName>
        <ecNumber evidence="5">3.1.-.-</ecNumber>
    </recommendedName>
</protein>
<dbReference type="SUPFAM" id="SSF53098">
    <property type="entry name" value="Ribonuclease H-like"/>
    <property type="match status" value="1"/>
</dbReference>
<feature type="domain" description="YqgF/RNase H-like" evidence="7">
    <location>
        <begin position="36"/>
        <end position="141"/>
    </location>
</feature>
<dbReference type="Proteomes" id="UP001266099">
    <property type="component" value="Unassembled WGS sequence"/>
</dbReference>
<proteinExistence type="inferred from homology"/>
<evidence type="ECO:0000256" key="3">
    <source>
        <dbReference type="ARBA" id="ARBA00022722"/>
    </source>
</evidence>
<feature type="region of interest" description="Disordered" evidence="6">
    <location>
        <begin position="1"/>
        <end position="27"/>
    </location>
</feature>
<evidence type="ECO:0000256" key="5">
    <source>
        <dbReference type="HAMAP-Rule" id="MF_00651"/>
    </source>
</evidence>
<dbReference type="InterPro" id="IPR005227">
    <property type="entry name" value="YqgF"/>
</dbReference>
<dbReference type="RefSeq" id="WP_309954801.1">
    <property type="nucleotide sequence ID" value="NZ_JAVDUJ010000001.1"/>
</dbReference>
<keyword evidence="9" id="KW-1185">Reference proteome</keyword>
<dbReference type="SMART" id="SM00732">
    <property type="entry name" value="YqgFc"/>
    <property type="match status" value="1"/>
</dbReference>
<keyword evidence="2 5" id="KW-0690">Ribosome biogenesis</keyword>
<organism evidence="8 9">
    <name type="scientific">Arcanobacterium hippocoleae</name>
    <dbReference type="NCBI Taxonomy" id="149017"/>
    <lineage>
        <taxon>Bacteria</taxon>
        <taxon>Bacillati</taxon>
        <taxon>Actinomycetota</taxon>
        <taxon>Actinomycetes</taxon>
        <taxon>Actinomycetales</taxon>
        <taxon>Actinomycetaceae</taxon>
        <taxon>Arcanobacterium</taxon>
    </lineage>
</organism>
<dbReference type="EC" id="3.1.-.-" evidence="5"/>
<dbReference type="EMBL" id="JAVDUJ010000001">
    <property type="protein sequence ID" value="MDR6938748.1"/>
    <property type="molecule type" value="Genomic_DNA"/>
</dbReference>
<evidence type="ECO:0000256" key="4">
    <source>
        <dbReference type="ARBA" id="ARBA00022801"/>
    </source>
</evidence>
<dbReference type="NCBIfam" id="TIGR00250">
    <property type="entry name" value="RNAse_H_YqgF"/>
    <property type="match status" value="1"/>
</dbReference>
<evidence type="ECO:0000313" key="8">
    <source>
        <dbReference type="EMBL" id="MDR6938748.1"/>
    </source>
</evidence>
<gene>
    <name evidence="8" type="ORF">J2S36_000291</name>
</gene>
<dbReference type="HAMAP" id="MF_00651">
    <property type="entry name" value="Nuclease_YqgF"/>
    <property type="match status" value="1"/>
</dbReference>
<dbReference type="InterPro" id="IPR012337">
    <property type="entry name" value="RNaseH-like_sf"/>
</dbReference>
<dbReference type="PANTHER" id="PTHR33317:SF4">
    <property type="entry name" value="POLYNUCLEOTIDYL TRANSFERASE, RIBONUCLEASE H-LIKE SUPERFAMILY PROTEIN"/>
    <property type="match status" value="1"/>
</dbReference>
<dbReference type="GO" id="GO:0016787">
    <property type="term" value="F:hydrolase activity"/>
    <property type="evidence" value="ECO:0007669"/>
    <property type="project" value="UniProtKB-KW"/>
</dbReference>
<dbReference type="CDD" id="cd16964">
    <property type="entry name" value="YqgF"/>
    <property type="match status" value="1"/>
</dbReference>